<evidence type="ECO:0000313" key="5">
    <source>
        <dbReference type="Proteomes" id="UP000246740"/>
    </source>
</evidence>
<dbReference type="InterPro" id="IPR006085">
    <property type="entry name" value="XPG_DNA_repair_N"/>
</dbReference>
<dbReference type="PRINTS" id="PR00853">
    <property type="entry name" value="XPGRADSUPER"/>
</dbReference>
<dbReference type="SUPFAM" id="SSF88723">
    <property type="entry name" value="PIN domain-like"/>
    <property type="match status" value="1"/>
</dbReference>
<evidence type="ECO:0000256" key="1">
    <source>
        <dbReference type="SAM" id="MobiDB-lite"/>
    </source>
</evidence>
<feature type="domain" description="XPG-I" evidence="2">
    <location>
        <begin position="112"/>
        <end position="183"/>
    </location>
</feature>
<sequence>MGIPGLWSELDPAAQATTLPSYCLESFTKNKNELRSLTLGIDASIWLFHAQQSTGGSNPYTRTLFYRLAKLLALPVLPLFVLDGPNRPSWKRGKQVLGRQHAIERSFCELIDAFGFLWRRAEGEAEAELAHLNQTGAIDAVLTDDSDTLLFGAHTLIRNWGKNLSGTRSFHRTDSAATDVFGASGEVDRDGTDAMVHKELKLSGSDKDHLITIYSADALRNHPDVGLDKDGLILVALLAGGDYDSVGLFQCGIKIAIGLARCGFGSKLVEAFKSSYASQSASSRECPRFRRFVLSWLEEIRAELRSNEQGKLTSRRPQLASSLSDLFLSTERSRHVLACYVYPLTSANSASSSSSNEQLVWPSLPNLTRLAHISQFFFRWSRATLLARFRSTVWPGIVSRKLRQEALEINGDAEEGPWGALVESPASKAVRRYMEDRHKASATQDQDRATSPISSGRAQEKTIHSSPKSARITDFFARNSSTARADAGLGGTADAIRRCAQSLNVVSITMQRRHAALAPFLDYRCQVEVIDWFHAANRGIDEKLEAEIEAACSTTLAEGSDPSDAVDSASCEEGDTEGREIVSEMPASSTKAAKTSPRAKPEDPLLLWVPEPLLRHSVSANAILSAFLAKLEEKEKKKAASIGSRSRKQAAGRGQQSLTMFMKPVAKASLIQAPSKVRSPRKASRSQPADIGPTVTSAHQGPITIGSDPSEPDSSVSVPVPRTPARLVIPESMQRPLARTESFPSKSVPSKSVQSRSLSRYTSLPSPAVLEKIDATKNIEVGSGGISEEDELDSNEDLDSSIEFLGARASGGADARSRAKPGSGTVGILPASKNALATRIHTSLTSTSSSTTQPQPSARSLKKIRSAPAASSKSTTFTGQTRKARQGSVLQHGKTLAPTPPAPKEKDNVLAMFFDSDLESEDENIPAPTLSSSPHRPHKPTKPRVSTITISSSSETED</sequence>
<dbReference type="AlphaFoldDB" id="A0A317XMH4"/>
<feature type="region of interest" description="Disordered" evidence="1">
    <location>
        <begin position="555"/>
        <end position="602"/>
    </location>
</feature>
<feature type="compositionally biased region" description="Low complexity" evidence="1">
    <location>
        <begin position="707"/>
        <end position="720"/>
    </location>
</feature>
<dbReference type="OrthoDB" id="2959108at2759"/>
<feature type="compositionally biased region" description="Low complexity" evidence="1">
    <location>
        <begin position="843"/>
        <end position="852"/>
    </location>
</feature>
<dbReference type="InterPro" id="IPR006086">
    <property type="entry name" value="XPG-I_dom"/>
</dbReference>
<dbReference type="Gene3D" id="3.40.50.1010">
    <property type="entry name" value="5'-nuclease"/>
    <property type="match status" value="1"/>
</dbReference>
<dbReference type="Pfam" id="PF00752">
    <property type="entry name" value="XPG_N"/>
    <property type="match status" value="1"/>
</dbReference>
<keyword evidence="5" id="KW-1185">Reference proteome</keyword>
<reference evidence="4 5" key="1">
    <citation type="journal article" date="2018" name="Mol. Biol. Evol.">
        <title>Broad Genomic Sampling Reveals a Smut Pathogenic Ancestry of the Fungal Clade Ustilaginomycotina.</title>
        <authorList>
            <person name="Kijpornyongpan T."/>
            <person name="Mondo S.J."/>
            <person name="Barry K."/>
            <person name="Sandor L."/>
            <person name="Lee J."/>
            <person name="Lipzen A."/>
            <person name="Pangilinan J."/>
            <person name="LaButti K."/>
            <person name="Hainaut M."/>
            <person name="Henrissat B."/>
            <person name="Grigoriev I.V."/>
            <person name="Spatafora J.W."/>
            <person name="Aime M.C."/>
        </authorList>
    </citation>
    <scope>NUCLEOTIDE SEQUENCE [LARGE SCALE GENOMIC DNA]</scope>
    <source>
        <strain evidence="4 5">MCA 3645</strain>
    </source>
</reference>
<feature type="region of interest" description="Disordered" evidence="1">
    <location>
        <begin position="809"/>
        <end position="830"/>
    </location>
</feature>
<feature type="region of interest" description="Disordered" evidence="1">
    <location>
        <begin position="843"/>
        <end position="958"/>
    </location>
</feature>
<gene>
    <name evidence="4" type="ORF">BCV70DRAFT_201081</name>
</gene>
<dbReference type="EMBL" id="KZ819195">
    <property type="protein sequence ID" value="PWY99515.1"/>
    <property type="molecule type" value="Genomic_DNA"/>
</dbReference>
<dbReference type="GO" id="GO:0017108">
    <property type="term" value="F:5'-flap endonuclease activity"/>
    <property type="evidence" value="ECO:0007669"/>
    <property type="project" value="TreeGrafter"/>
</dbReference>
<proteinExistence type="predicted"/>
<dbReference type="Proteomes" id="UP000246740">
    <property type="component" value="Unassembled WGS sequence"/>
</dbReference>
<dbReference type="PANTHER" id="PTHR11081:SF75">
    <property type="entry name" value="ENDONUCLEASE, PUTATIVE (AFU_ORTHOLOGUE AFUA_3G13260)-RELATED"/>
    <property type="match status" value="1"/>
</dbReference>
<dbReference type="Pfam" id="PF00867">
    <property type="entry name" value="XPG_I"/>
    <property type="match status" value="1"/>
</dbReference>
<evidence type="ECO:0000259" key="3">
    <source>
        <dbReference type="SMART" id="SM00485"/>
    </source>
</evidence>
<dbReference type="InterPro" id="IPR006084">
    <property type="entry name" value="XPG/Rad2"/>
</dbReference>
<dbReference type="InParanoid" id="A0A317XMH4"/>
<dbReference type="GO" id="GO:0006974">
    <property type="term" value="P:DNA damage response"/>
    <property type="evidence" value="ECO:0007669"/>
    <property type="project" value="UniProtKB-ARBA"/>
</dbReference>
<protein>
    <recommendedName>
        <fullName evidence="6">XPG-I domain-containing protein</fullName>
    </recommendedName>
</protein>
<organism evidence="4 5">
    <name type="scientific">Testicularia cyperi</name>
    <dbReference type="NCBI Taxonomy" id="1882483"/>
    <lineage>
        <taxon>Eukaryota</taxon>
        <taxon>Fungi</taxon>
        <taxon>Dikarya</taxon>
        <taxon>Basidiomycota</taxon>
        <taxon>Ustilaginomycotina</taxon>
        <taxon>Ustilaginomycetes</taxon>
        <taxon>Ustilaginales</taxon>
        <taxon>Anthracoideaceae</taxon>
        <taxon>Testicularia</taxon>
    </lineage>
</organism>
<accession>A0A317XMH4</accession>
<evidence type="ECO:0000313" key="4">
    <source>
        <dbReference type="EMBL" id="PWY99515.1"/>
    </source>
</evidence>
<feature type="compositionally biased region" description="Polar residues" evidence="1">
    <location>
        <begin position="441"/>
        <end position="457"/>
    </location>
</feature>
<feature type="region of interest" description="Disordered" evidence="1">
    <location>
        <begin position="435"/>
        <end position="464"/>
    </location>
</feature>
<feature type="compositionally biased region" description="Polar residues" evidence="1">
    <location>
        <begin position="869"/>
        <end position="881"/>
    </location>
</feature>
<feature type="region of interest" description="Disordered" evidence="1">
    <location>
        <begin position="671"/>
        <end position="761"/>
    </location>
</feature>
<feature type="compositionally biased region" description="Low complexity" evidence="1">
    <location>
        <begin position="742"/>
        <end position="760"/>
    </location>
</feature>
<dbReference type="SMART" id="SM00485">
    <property type="entry name" value="XPGN"/>
    <property type="match status" value="1"/>
</dbReference>
<dbReference type="PANTHER" id="PTHR11081">
    <property type="entry name" value="FLAP ENDONUCLEASE FAMILY MEMBER"/>
    <property type="match status" value="1"/>
</dbReference>
<evidence type="ECO:0000259" key="2">
    <source>
        <dbReference type="SMART" id="SM00484"/>
    </source>
</evidence>
<feature type="compositionally biased region" description="Low complexity" evidence="1">
    <location>
        <begin position="946"/>
        <end position="958"/>
    </location>
</feature>
<name>A0A317XMH4_9BASI</name>
<feature type="domain" description="XPG N-terminal" evidence="3">
    <location>
        <begin position="1"/>
        <end position="102"/>
    </location>
</feature>
<dbReference type="SMART" id="SM00484">
    <property type="entry name" value="XPGI"/>
    <property type="match status" value="1"/>
</dbReference>
<dbReference type="STRING" id="1882483.A0A317XMH4"/>
<evidence type="ECO:0008006" key="6">
    <source>
        <dbReference type="Google" id="ProtNLM"/>
    </source>
</evidence>
<dbReference type="InterPro" id="IPR029060">
    <property type="entry name" value="PIN-like_dom_sf"/>
</dbReference>
<dbReference type="CDD" id="cd09870">
    <property type="entry name" value="PIN_YEN1"/>
    <property type="match status" value="1"/>
</dbReference>